<feature type="compositionally biased region" description="Basic residues" evidence="1">
    <location>
        <begin position="30"/>
        <end position="39"/>
    </location>
</feature>
<accession>A0AAQ3P3U4</accession>
<evidence type="ECO:0000313" key="3">
    <source>
        <dbReference type="Proteomes" id="UP001374535"/>
    </source>
</evidence>
<feature type="region of interest" description="Disordered" evidence="1">
    <location>
        <begin position="1"/>
        <end position="39"/>
    </location>
</feature>
<dbReference type="Proteomes" id="UP001374535">
    <property type="component" value="Chromosome 2"/>
</dbReference>
<evidence type="ECO:0000256" key="1">
    <source>
        <dbReference type="SAM" id="MobiDB-lite"/>
    </source>
</evidence>
<gene>
    <name evidence="2" type="ORF">V8G54_007717</name>
</gene>
<name>A0AAQ3P3U4_VIGMU</name>
<protein>
    <submittedName>
        <fullName evidence="2">Uncharacterized protein</fullName>
    </submittedName>
</protein>
<feature type="region of interest" description="Disordered" evidence="1">
    <location>
        <begin position="238"/>
        <end position="260"/>
    </location>
</feature>
<organism evidence="2 3">
    <name type="scientific">Vigna mungo</name>
    <name type="common">Black gram</name>
    <name type="synonym">Phaseolus mungo</name>
    <dbReference type="NCBI Taxonomy" id="3915"/>
    <lineage>
        <taxon>Eukaryota</taxon>
        <taxon>Viridiplantae</taxon>
        <taxon>Streptophyta</taxon>
        <taxon>Embryophyta</taxon>
        <taxon>Tracheophyta</taxon>
        <taxon>Spermatophyta</taxon>
        <taxon>Magnoliopsida</taxon>
        <taxon>eudicotyledons</taxon>
        <taxon>Gunneridae</taxon>
        <taxon>Pentapetalae</taxon>
        <taxon>rosids</taxon>
        <taxon>fabids</taxon>
        <taxon>Fabales</taxon>
        <taxon>Fabaceae</taxon>
        <taxon>Papilionoideae</taxon>
        <taxon>50 kb inversion clade</taxon>
        <taxon>NPAAA clade</taxon>
        <taxon>indigoferoid/millettioid clade</taxon>
        <taxon>Phaseoleae</taxon>
        <taxon>Vigna</taxon>
    </lineage>
</organism>
<evidence type="ECO:0000313" key="2">
    <source>
        <dbReference type="EMBL" id="WVZ20395.1"/>
    </source>
</evidence>
<sequence>MAHLTENPLRSHIPQRSHTHNTPLISPAHRFTHVPKRPRPPHPIIIPITTFPSILPTTVLIRRRPEIVPSAKPIISTTAAANTTTTGTGGGALSIKQHQLKPLIEIHGIGPHKSGVIPGAGVSLVSKISHIEEPCSSAGGVKDLLLEQRGTLVHEPVYEHERLERHNPVPRLPQTLRHRGDACVDVAPRVRHEVQDLPDVLLAGGVVVVAGGLDNRDFHLRRHVAGDLRNPYAGLVLHHPNRLPDRRGSHRKPQPYSLTH</sequence>
<reference evidence="2 3" key="1">
    <citation type="journal article" date="2023" name="Life. Sci Alliance">
        <title>Evolutionary insights into 3D genome organization and epigenetic landscape of Vigna mungo.</title>
        <authorList>
            <person name="Junaid A."/>
            <person name="Singh B."/>
            <person name="Bhatia S."/>
        </authorList>
    </citation>
    <scope>NUCLEOTIDE SEQUENCE [LARGE SCALE GENOMIC DNA]</scope>
    <source>
        <strain evidence="2">Urdbean</strain>
    </source>
</reference>
<keyword evidence="3" id="KW-1185">Reference proteome</keyword>
<dbReference type="AlphaFoldDB" id="A0AAQ3P3U4"/>
<dbReference type="EMBL" id="CP144699">
    <property type="protein sequence ID" value="WVZ20395.1"/>
    <property type="molecule type" value="Genomic_DNA"/>
</dbReference>
<proteinExistence type="predicted"/>